<sequence length="346" mass="38564">IEVGTRRFLVDAGPDAHMKSYLVKWQYKHLLNKGISVHLDALFVSHFDEDHYNGFTELLADTRFTFGTVYHNGIGKCSKSKTGYHPPFNCGLGEKYTSAAGVECLKTNFDSLADLLQLRDAGGLQAMFVRFITALEKAHLEGRLDAVKRLRHDDTILLEETIENKPLRLTVLGPVCEDNNGTWEHRWLVDDSHTVNGHSLVLKLEFGTCSVLLGGDLNTQAEVHLMDSFSPNNPFRVDVAKSCHHGSSEFSESFMDLISPLATVISSGDNESYSHPRADAVGCAGKYSRSARPLVFSTELARSTNLEKSTLLYGMINLRCDGQRIFMAHMKEATTTADLWDSYQVK</sequence>
<dbReference type="PANTHER" id="PTHR30619:SF1">
    <property type="entry name" value="RECOMBINATION PROTEIN 2"/>
    <property type="match status" value="1"/>
</dbReference>
<feature type="non-terminal residue" evidence="1">
    <location>
        <position position="1"/>
    </location>
</feature>
<comment type="caution">
    <text evidence="1">The sequence shown here is derived from an EMBL/GenBank/DDBJ whole genome shotgun (WGS) entry which is preliminary data.</text>
</comment>
<name>A0ABU9M2Z4_9BACT</name>
<dbReference type="InterPro" id="IPR036866">
    <property type="entry name" value="RibonucZ/Hydroxyglut_hydro"/>
</dbReference>
<dbReference type="Proteomes" id="UP001479606">
    <property type="component" value="Unassembled WGS sequence"/>
</dbReference>
<evidence type="ECO:0000313" key="1">
    <source>
        <dbReference type="EMBL" id="MEL5996866.1"/>
    </source>
</evidence>
<gene>
    <name evidence="1" type="ORF">AAFH49_21830</name>
</gene>
<dbReference type="PANTHER" id="PTHR30619">
    <property type="entry name" value="DNA INTERNALIZATION/COMPETENCE PROTEIN COMEC/REC2"/>
    <property type="match status" value="1"/>
</dbReference>
<dbReference type="SUPFAM" id="SSF56281">
    <property type="entry name" value="Metallo-hydrolase/oxidoreductase"/>
    <property type="match status" value="1"/>
</dbReference>
<reference evidence="1 2" key="1">
    <citation type="journal article" date="2018" name="Arch. Microbiol.">
        <title>Hymenobacter segetis sp. nov., isolated from soil.</title>
        <authorList>
            <person name="Ten L.N."/>
            <person name="Lim S.J."/>
            <person name="Kim B.O."/>
            <person name="Kang I.K."/>
            <person name="Jung H.Y."/>
        </authorList>
    </citation>
    <scope>NUCLEOTIDE SEQUENCE [LARGE SCALE GENOMIC DNA]</scope>
    <source>
        <strain evidence="1 2">S7-3-11</strain>
    </source>
</reference>
<proteinExistence type="predicted"/>
<dbReference type="Gene3D" id="3.60.15.10">
    <property type="entry name" value="Ribonuclease Z/Hydroxyacylglutathione hydrolase-like"/>
    <property type="match status" value="1"/>
</dbReference>
<dbReference type="InterPro" id="IPR052159">
    <property type="entry name" value="Competence_DNA_uptake"/>
</dbReference>
<organism evidence="1 2">
    <name type="scientific">Hymenobacter segetis</name>
    <dbReference type="NCBI Taxonomy" id="2025509"/>
    <lineage>
        <taxon>Bacteria</taxon>
        <taxon>Pseudomonadati</taxon>
        <taxon>Bacteroidota</taxon>
        <taxon>Cytophagia</taxon>
        <taxon>Cytophagales</taxon>
        <taxon>Hymenobacteraceae</taxon>
        <taxon>Hymenobacter</taxon>
    </lineage>
</organism>
<evidence type="ECO:0000313" key="2">
    <source>
        <dbReference type="Proteomes" id="UP001479606"/>
    </source>
</evidence>
<keyword evidence="2" id="KW-1185">Reference proteome</keyword>
<dbReference type="RefSeq" id="WP_342301548.1">
    <property type="nucleotide sequence ID" value="NZ_JBCEVZ010000103.1"/>
</dbReference>
<dbReference type="EMBL" id="JBCEVZ010000103">
    <property type="protein sequence ID" value="MEL5996866.1"/>
    <property type="molecule type" value="Genomic_DNA"/>
</dbReference>
<protein>
    <recommendedName>
        <fullName evidence="3">Metallo-beta-lactamase domain-containing protein</fullName>
    </recommendedName>
</protein>
<evidence type="ECO:0008006" key="3">
    <source>
        <dbReference type="Google" id="ProtNLM"/>
    </source>
</evidence>
<accession>A0ABU9M2Z4</accession>